<evidence type="ECO:0000313" key="13">
    <source>
        <dbReference type="EMBL" id="CAC5418640.1"/>
    </source>
</evidence>
<evidence type="ECO:0000256" key="1">
    <source>
        <dbReference type="ARBA" id="ARBA00004651"/>
    </source>
</evidence>
<keyword evidence="2" id="KW-1003">Cell membrane</keyword>
<keyword evidence="3 10" id="KW-0812">Transmembrane</keyword>
<keyword evidence="5 10" id="KW-0297">G-protein coupled receptor</keyword>
<dbReference type="GO" id="GO:0005886">
    <property type="term" value="C:plasma membrane"/>
    <property type="evidence" value="ECO:0007669"/>
    <property type="project" value="UniProtKB-SubCell"/>
</dbReference>
<dbReference type="Gene3D" id="1.20.1070.10">
    <property type="entry name" value="Rhodopsin 7-helix transmembrane proteins"/>
    <property type="match status" value="2"/>
</dbReference>
<dbReference type="SUPFAM" id="SSF81321">
    <property type="entry name" value="Family A G protein-coupled receptor-like"/>
    <property type="match status" value="1"/>
</dbReference>
<feature type="transmembrane region" description="Helical" evidence="11">
    <location>
        <begin position="209"/>
        <end position="228"/>
    </location>
</feature>
<comment type="similarity">
    <text evidence="10">Belongs to the G-protein coupled receptor 1 family.</text>
</comment>
<feature type="transmembrane region" description="Helical" evidence="11">
    <location>
        <begin position="57"/>
        <end position="82"/>
    </location>
</feature>
<protein>
    <submittedName>
        <fullName evidence="13">Oamb</fullName>
    </submittedName>
</protein>
<feature type="domain" description="G-protein coupled receptors family 1 profile" evidence="12">
    <location>
        <begin position="36"/>
        <end position="461"/>
    </location>
</feature>
<feature type="transmembrane region" description="Helical" evidence="11">
    <location>
        <begin position="24"/>
        <end position="45"/>
    </location>
</feature>
<gene>
    <name evidence="13" type="ORF">MCOR_51063</name>
</gene>
<dbReference type="GO" id="GO:0004930">
    <property type="term" value="F:G protein-coupled receptor activity"/>
    <property type="evidence" value="ECO:0007669"/>
    <property type="project" value="UniProtKB-KW"/>
</dbReference>
<evidence type="ECO:0000256" key="7">
    <source>
        <dbReference type="ARBA" id="ARBA00023170"/>
    </source>
</evidence>
<dbReference type="Pfam" id="PF00001">
    <property type="entry name" value="7tm_1"/>
    <property type="match status" value="1"/>
</dbReference>
<dbReference type="PROSITE" id="PS00237">
    <property type="entry name" value="G_PROTEIN_RECEP_F1_1"/>
    <property type="match status" value="1"/>
</dbReference>
<evidence type="ECO:0000256" key="2">
    <source>
        <dbReference type="ARBA" id="ARBA00022475"/>
    </source>
</evidence>
<evidence type="ECO:0000256" key="5">
    <source>
        <dbReference type="ARBA" id="ARBA00023040"/>
    </source>
</evidence>
<comment type="subcellular location">
    <subcellularLocation>
        <location evidence="1">Cell membrane</location>
        <topology evidence="1">Multi-pass membrane protein</topology>
    </subcellularLocation>
</comment>
<dbReference type="Proteomes" id="UP000507470">
    <property type="component" value="Unassembled WGS sequence"/>
</dbReference>
<dbReference type="PANTHER" id="PTHR24248">
    <property type="entry name" value="ADRENERGIC RECEPTOR-RELATED G-PROTEIN COUPLED RECEPTOR"/>
    <property type="match status" value="1"/>
</dbReference>
<evidence type="ECO:0000256" key="10">
    <source>
        <dbReference type="RuleBase" id="RU000688"/>
    </source>
</evidence>
<keyword evidence="14" id="KW-1185">Reference proteome</keyword>
<dbReference type="PRINTS" id="PR00237">
    <property type="entry name" value="GPCRRHODOPSN"/>
</dbReference>
<keyword evidence="8" id="KW-0325">Glycoprotein</keyword>
<keyword evidence="7 10" id="KW-0675">Receptor</keyword>
<feature type="transmembrane region" description="Helical" evidence="11">
    <location>
        <begin position="409"/>
        <end position="430"/>
    </location>
</feature>
<dbReference type="EMBL" id="CACVKT020008934">
    <property type="protein sequence ID" value="CAC5418640.1"/>
    <property type="molecule type" value="Genomic_DNA"/>
</dbReference>
<evidence type="ECO:0000313" key="14">
    <source>
        <dbReference type="Proteomes" id="UP000507470"/>
    </source>
</evidence>
<evidence type="ECO:0000256" key="4">
    <source>
        <dbReference type="ARBA" id="ARBA00022989"/>
    </source>
</evidence>
<evidence type="ECO:0000256" key="6">
    <source>
        <dbReference type="ARBA" id="ARBA00023136"/>
    </source>
</evidence>
<reference evidence="13 14" key="1">
    <citation type="submission" date="2020-06" db="EMBL/GenBank/DDBJ databases">
        <authorList>
            <person name="Li R."/>
            <person name="Bekaert M."/>
        </authorList>
    </citation>
    <scope>NUCLEOTIDE SEQUENCE [LARGE SCALE GENOMIC DNA]</scope>
    <source>
        <strain evidence="14">wild</strain>
    </source>
</reference>
<dbReference type="PANTHER" id="PTHR24248:SF174">
    <property type="entry name" value="TYRAMINE_OCTOPAMINE RECEPTOR"/>
    <property type="match status" value="1"/>
</dbReference>
<keyword evidence="6 11" id="KW-0472">Membrane</keyword>
<organism evidence="13 14">
    <name type="scientific">Mytilus coruscus</name>
    <name type="common">Sea mussel</name>
    <dbReference type="NCBI Taxonomy" id="42192"/>
    <lineage>
        <taxon>Eukaryota</taxon>
        <taxon>Metazoa</taxon>
        <taxon>Spiralia</taxon>
        <taxon>Lophotrochozoa</taxon>
        <taxon>Mollusca</taxon>
        <taxon>Bivalvia</taxon>
        <taxon>Autobranchia</taxon>
        <taxon>Pteriomorphia</taxon>
        <taxon>Mytilida</taxon>
        <taxon>Mytiloidea</taxon>
        <taxon>Mytilidae</taxon>
        <taxon>Mytilinae</taxon>
        <taxon>Mytilus</taxon>
    </lineage>
</organism>
<evidence type="ECO:0000256" key="3">
    <source>
        <dbReference type="ARBA" id="ARBA00022692"/>
    </source>
</evidence>
<feature type="transmembrane region" description="Helical" evidence="11">
    <location>
        <begin position="94"/>
        <end position="115"/>
    </location>
</feature>
<accession>A0A6J8EDR3</accession>
<sequence>MADEETCISENEIHFTVDLIPTTLTLTIINLVILAGNSLVIIAVITTRKLRTNTNTYIVSLACSDILLGIFVIPFSASLEILTYWPFGEVWCSIWLAIDVLLCTASILNLLAISFDRYLAVTKPIQYASAMSRRRSKVLVTFVWLLSFVICIPPLLGWNDKTSYSKESPTRNVTAYVNNNFSSMVNIEPVVCNDTAPQCELISTQGYRIYSALGSFYIPMILMVFFYCKIYKAAVRTTSAIRTGILTARQNDDVKNDDPIILRIHRGNSVVSRSSASSRYSQRTGSLRSALRNTGDRCARNRHCVYAECNPNGGIPSSKEIERMQSKRLYFEEPGPEAGKEPLEYIKLNNNTKSPEDSPFMKRRRSTPFIYAMNKRNIESRSLAAVPEGRHSNRIHIRKILKETKATKTVAIIVGVFTMCWFPFFTMYLIEAFWGTRVPSLAFSVMFWLGYCNSMLNPFIYGMFSRDFRCAFRRILRRSCYKCCKCKCFKRPKNVVVHKHHLGFPVIDFESTSES</sequence>
<feature type="transmembrane region" description="Helical" evidence="11">
    <location>
        <begin position="442"/>
        <end position="464"/>
    </location>
</feature>
<evidence type="ECO:0000256" key="8">
    <source>
        <dbReference type="ARBA" id="ARBA00023180"/>
    </source>
</evidence>
<dbReference type="InterPro" id="IPR000276">
    <property type="entry name" value="GPCR_Rhodpsn"/>
</dbReference>
<feature type="transmembrane region" description="Helical" evidence="11">
    <location>
        <begin position="136"/>
        <end position="156"/>
    </location>
</feature>
<dbReference type="SMART" id="SM01381">
    <property type="entry name" value="7TM_GPCR_Srsx"/>
    <property type="match status" value="1"/>
</dbReference>
<evidence type="ECO:0000256" key="9">
    <source>
        <dbReference type="ARBA" id="ARBA00023224"/>
    </source>
</evidence>
<evidence type="ECO:0000259" key="12">
    <source>
        <dbReference type="PROSITE" id="PS50262"/>
    </source>
</evidence>
<keyword evidence="9 10" id="KW-0807">Transducer</keyword>
<name>A0A6J8EDR3_MYTCO</name>
<dbReference type="InterPro" id="IPR017452">
    <property type="entry name" value="GPCR_Rhodpsn_7TM"/>
</dbReference>
<dbReference type="CDD" id="cd15063">
    <property type="entry name" value="7tmA_Octopamine_R"/>
    <property type="match status" value="1"/>
</dbReference>
<dbReference type="OrthoDB" id="6358729at2759"/>
<evidence type="ECO:0000256" key="11">
    <source>
        <dbReference type="SAM" id="Phobius"/>
    </source>
</evidence>
<keyword evidence="4 11" id="KW-1133">Transmembrane helix</keyword>
<dbReference type="AlphaFoldDB" id="A0A6J8EDR3"/>
<proteinExistence type="inferred from homology"/>
<dbReference type="PROSITE" id="PS50262">
    <property type="entry name" value="G_PROTEIN_RECEP_F1_2"/>
    <property type="match status" value="1"/>
</dbReference>